<dbReference type="InterPro" id="IPR029009">
    <property type="entry name" value="ASB_dom_sf"/>
</dbReference>
<keyword evidence="9" id="KW-0028">Amino-acid biosynthesis</keyword>
<dbReference type="Pfam" id="PF01842">
    <property type="entry name" value="ACT"/>
    <property type="match status" value="1"/>
</dbReference>
<dbReference type="GO" id="GO:0004617">
    <property type="term" value="F:phosphoglycerate dehydrogenase activity"/>
    <property type="evidence" value="ECO:0007669"/>
    <property type="project" value="UniProtKB-UniRule"/>
</dbReference>
<evidence type="ECO:0000256" key="6">
    <source>
        <dbReference type="ARBA" id="ARBA00023027"/>
    </source>
</evidence>
<dbReference type="SUPFAM" id="SSF55021">
    <property type="entry name" value="ACT-like"/>
    <property type="match status" value="1"/>
</dbReference>
<dbReference type="KEGG" id="nall:PP769_06150"/>
<dbReference type="EMBL" id="CP116967">
    <property type="protein sequence ID" value="WNM59344.1"/>
    <property type="molecule type" value="Genomic_DNA"/>
</dbReference>
<proteinExistence type="inferred from homology"/>
<name>A0AA96GJ33_9BACT</name>
<organism evidence="11 12">
    <name type="scientific">Candidatus Nitrospira allomarina</name>
    <dbReference type="NCBI Taxonomy" id="3020900"/>
    <lineage>
        <taxon>Bacteria</taxon>
        <taxon>Pseudomonadati</taxon>
        <taxon>Nitrospirota</taxon>
        <taxon>Nitrospiria</taxon>
        <taxon>Nitrospirales</taxon>
        <taxon>Nitrospiraceae</taxon>
        <taxon>Nitrospira</taxon>
    </lineage>
</organism>
<dbReference type="SUPFAM" id="SSF52283">
    <property type="entry name" value="Formate/glycerate dehydrogenase catalytic domain-like"/>
    <property type="match status" value="1"/>
</dbReference>
<comment type="catalytic activity">
    <reaction evidence="8 9">
        <text>(2R)-3-phosphoglycerate + NAD(+) = 3-phosphooxypyruvate + NADH + H(+)</text>
        <dbReference type="Rhea" id="RHEA:12641"/>
        <dbReference type="ChEBI" id="CHEBI:15378"/>
        <dbReference type="ChEBI" id="CHEBI:18110"/>
        <dbReference type="ChEBI" id="CHEBI:57540"/>
        <dbReference type="ChEBI" id="CHEBI:57945"/>
        <dbReference type="ChEBI" id="CHEBI:58272"/>
        <dbReference type="EC" id="1.1.1.95"/>
    </reaction>
</comment>
<evidence type="ECO:0000256" key="1">
    <source>
        <dbReference type="ARBA" id="ARBA00003800"/>
    </source>
</evidence>
<dbReference type="GO" id="GO:0051287">
    <property type="term" value="F:NAD binding"/>
    <property type="evidence" value="ECO:0007669"/>
    <property type="project" value="UniProtKB-UniRule"/>
</dbReference>
<dbReference type="InterPro" id="IPR029753">
    <property type="entry name" value="D-isomer_DH_CS"/>
</dbReference>
<dbReference type="NCBIfam" id="TIGR01327">
    <property type="entry name" value="PGDH"/>
    <property type="match status" value="1"/>
</dbReference>
<evidence type="ECO:0000256" key="7">
    <source>
        <dbReference type="ARBA" id="ARBA00048126"/>
    </source>
</evidence>
<dbReference type="PROSITE" id="PS00670">
    <property type="entry name" value="D_2_HYDROXYACID_DH_2"/>
    <property type="match status" value="1"/>
</dbReference>
<evidence type="ECO:0000256" key="3">
    <source>
        <dbReference type="ARBA" id="ARBA00005854"/>
    </source>
</evidence>
<evidence type="ECO:0000256" key="8">
    <source>
        <dbReference type="ARBA" id="ARBA00048731"/>
    </source>
</evidence>
<dbReference type="Pfam" id="PF19304">
    <property type="entry name" value="PGDH_inter"/>
    <property type="match status" value="1"/>
</dbReference>
<dbReference type="InterPro" id="IPR006140">
    <property type="entry name" value="D-isomer_DH_NAD-bd"/>
</dbReference>
<dbReference type="InterPro" id="IPR006236">
    <property type="entry name" value="PGDH"/>
</dbReference>
<dbReference type="Gene3D" id="3.30.1330.90">
    <property type="entry name" value="D-3-phosphoglycerate dehydrogenase, domain 3"/>
    <property type="match status" value="1"/>
</dbReference>
<evidence type="ECO:0000313" key="12">
    <source>
        <dbReference type="Proteomes" id="UP001302719"/>
    </source>
</evidence>
<dbReference type="PROSITE" id="PS51671">
    <property type="entry name" value="ACT"/>
    <property type="match status" value="1"/>
</dbReference>
<dbReference type="GO" id="GO:0006564">
    <property type="term" value="P:L-serine biosynthetic process"/>
    <property type="evidence" value="ECO:0007669"/>
    <property type="project" value="UniProtKB-UniRule"/>
</dbReference>
<dbReference type="AlphaFoldDB" id="A0AA96GJ33"/>
<dbReference type="InterPro" id="IPR045626">
    <property type="entry name" value="PGDH_ASB_dom"/>
</dbReference>
<dbReference type="RefSeq" id="WP_312646070.1">
    <property type="nucleotide sequence ID" value="NZ_CP116967.1"/>
</dbReference>
<feature type="domain" description="ACT" evidence="10">
    <location>
        <begin position="454"/>
        <end position="527"/>
    </location>
</feature>
<dbReference type="Pfam" id="PF02826">
    <property type="entry name" value="2-Hacid_dh_C"/>
    <property type="match status" value="1"/>
</dbReference>
<dbReference type="Proteomes" id="UP001302719">
    <property type="component" value="Chromosome"/>
</dbReference>
<dbReference type="PROSITE" id="PS00671">
    <property type="entry name" value="D_2_HYDROXYACID_DH_3"/>
    <property type="match status" value="1"/>
</dbReference>
<comment type="catalytic activity">
    <reaction evidence="7">
        <text>(R)-2-hydroxyglutarate + NAD(+) = 2-oxoglutarate + NADH + H(+)</text>
        <dbReference type="Rhea" id="RHEA:49612"/>
        <dbReference type="ChEBI" id="CHEBI:15378"/>
        <dbReference type="ChEBI" id="CHEBI:15801"/>
        <dbReference type="ChEBI" id="CHEBI:16810"/>
        <dbReference type="ChEBI" id="CHEBI:57540"/>
        <dbReference type="ChEBI" id="CHEBI:57945"/>
        <dbReference type="EC" id="1.1.1.399"/>
    </reaction>
</comment>
<keyword evidence="9" id="KW-0718">Serine biosynthesis</keyword>
<dbReference type="Pfam" id="PF00389">
    <property type="entry name" value="2-Hacid_dh"/>
    <property type="match status" value="1"/>
</dbReference>
<dbReference type="FunFam" id="3.30.1330.90:FF:000003">
    <property type="entry name" value="D-3-phosphoglycerate dehydrogenase"/>
    <property type="match status" value="1"/>
</dbReference>
<dbReference type="InterPro" id="IPR002912">
    <property type="entry name" value="ACT_dom"/>
</dbReference>
<dbReference type="SUPFAM" id="SSF143548">
    <property type="entry name" value="Serine metabolism enzymes domain"/>
    <property type="match status" value="1"/>
</dbReference>
<dbReference type="InterPro" id="IPR006139">
    <property type="entry name" value="D-isomer_2_OHA_DH_cat_dom"/>
</dbReference>
<dbReference type="FunFam" id="3.30.70.260:FF:000008">
    <property type="entry name" value="D-3-phosphoglycerate dehydrogenase, chloroplastic"/>
    <property type="match status" value="1"/>
</dbReference>
<dbReference type="CDD" id="cd12173">
    <property type="entry name" value="PGDH_4"/>
    <property type="match status" value="1"/>
</dbReference>
<dbReference type="Gene3D" id="3.40.50.720">
    <property type="entry name" value="NAD(P)-binding Rossmann-like Domain"/>
    <property type="match status" value="2"/>
</dbReference>
<dbReference type="EC" id="1.1.1.95" evidence="9"/>
<comment type="function">
    <text evidence="1">Catalyzes the reversible oxidation of 3-phospho-D-glycerate to 3-phosphonooxypyruvate, the first step of the phosphorylated L-serine biosynthesis pathway. Also catalyzes the reversible oxidation of 2-hydroxyglutarate to 2-oxoglutarate.</text>
</comment>
<comment type="similarity">
    <text evidence="3 9">Belongs to the D-isomer specific 2-hydroxyacid dehydrogenase family.</text>
</comment>
<reference evidence="11 12" key="1">
    <citation type="submission" date="2023-01" db="EMBL/GenBank/DDBJ databases">
        <title>Cultivation and genomic characterization of new, ubiquitous marine nitrite-oxidizing bacteria from the Nitrospirales.</title>
        <authorList>
            <person name="Mueller A.J."/>
            <person name="Daebeler A."/>
            <person name="Herbold C.W."/>
            <person name="Kirkegaard R.H."/>
            <person name="Daims H."/>
        </authorList>
    </citation>
    <scope>NUCLEOTIDE SEQUENCE [LARGE SCALE GENOMIC DNA]</scope>
    <source>
        <strain evidence="11 12">VA</strain>
    </source>
</reference>
<comment type="pathway">
    <text evidence="2 9">Amino-acid biosynthesis; L-serine biosynthesis; L-serine from 3-phospho-D-glycerate: step 1/3.</text>
</comment>
<keyword evidence="6 9" id="KW-0520">NAD</keyword>
<evidence type="ECO:0000256" key="4">
    <source>
        <dbReference type="ARBA" id="ARBA00021582"/>
    </source>
</evidence>
<dbReference type="Gene3D" id="3.30.70.260">
    <property type="match status" value="1"/>
</dbReference>
<sequence>MNILVSDSLSPKGVEVLERAGFSVDVKTKLTKEELLQEIPKYEGLVVRSATKVTKDVIEAGSRLRIVGRAGTGLDNVDSEAATRRGIVVMNTPGGNTITTAEHTMSMIASMSRKIPQATMSMKAGKWEKTRFMGTELYNKTLGLVGLGQIGSYVAKLAQGWSMNVIGYDPYLAVERAKQMGIEVVDLNELFHRSDVISVHTPLTNETRGLINTETLAKMKDGVMIVNCARGGIINELDLCEALKSQKVAAAAFDVFENEPVDPKHPLMDLDNFICTPHIGASTEEAQENVAIGIAEQFVDYFKRGIARGAVNVPSVAPEVLPQLQPYLVLAERMGRFQAQLLDGGIKSVTVEYFGEVAQLTVAPVTVAVLKGLLSPILEDVINYVNAPIVAKERGIEVKEVKSSDAGDFSSLIRIKVEAGSQTYSLGGTLFHRQEPRFVEINQFQVEVVSEGQMILIDNVDRPGVIGMVGQILGQHDVNIARMQCARVERGASALLIIGLDAPLASAVLDLLKKEKDILSVRMVDLS</sequence>
<accession>A0AA96GJ33</accession>
<dbReference type="PANTHER" id="PTHR42938">
    <property type="entry name" value="FORMATE DEHYDROGENASE 1"/>
    <property type="match status" value="1"/>
</dbReference>
<evidence type="ECO:0000256" key="2">
    <source>
        <dbReference type="ARBA" id="ARBA00005216"/>
    </source>
</evidence>
<dbReference type="InterPro" id="IPR045865">
    <property type="entry name" value="ACT-like_dom_sf"/>
</dbReference>
<evidence type="ECO:0000256" key="5">
    <source>
        <dbReference type="ARBA" id="ARBA00023002"/>
    </source>
</evidence>
<evidence type="ECO:0000256" key="9">
    <source>
        <dbReference type="RuleBase" id="RU363003"/>
    </source>
</evidence>
<dbReference type="PANTHER" id="PTHR42938:SF47">
    <property type="entry name" value="HYDROXYPYRUVATE REDUCTASE"/>
    <property type="match status" value="1"/>
</dbReference>
<keyword evidence="5 9" id="KW-0560">Oxidoreductase</keyword>
<dbReference type="InterPro" id="IPR036291">
    <property type="entry name" value="NAD(P)-bd_dom_sf"/>
</dbReference>
<evidence type="ECO:0000259" key="10">
    <source>
        <dbReference type="PROSITE" id="PS51671"/>
    </source>
</evidence>
<dbReference type="FunFam" id="3.40.50.720:FF:000021">
    <property type="entry name" value="D-3-phosphoglycerate dehydrogenase"/>
    <property type="match status" value="1"/>
</dbReference>
<keyword evidence="12" id="KW-1185">Reference proteome</keyword>
<dbReference type="SUPFAM" id="SSF51735">
    <property type="entry name" value="NAD(P)-binding Rossmann-fold domains"/>
    <property type="match status" value="1"/>
</dbReference>
<dbReference type="CDD" id="cd04902">
    <property type="entry name" value="ACT_3PGDH-xct"/>
    <property type="match status" value="1"/>
</dbReference>
<evidence type="ECO:0000313" key="11">
    <source>
        <dbReference type="EMBL" id="WNM59344.1"/>
    </source>
</evidence>
<protein>
    <recommendedName>
        <fullName evidence="4 9">D-3-phosphoglycerate dehydrogenase</fullName>
        <ecNumber evidence="9">1.1.1.95</ecNumber>
    </recommendedName>
</protein>
<gene>
    <name evidence="11" type="primary">serA</name>
    <name evidence="11" type="ORF">PP769_06150</name>
</gene>